<dbReference type="Proteomes" id="UP001164305">
    <property type="component" value="Chromosome"/>
</dbReference>
<dbReference type="RefSeq" id="WP_263593272.1">
    <property type="nucleotide sequence ID" value="NZ_CP107020.1"/>
</dbReference>
<dbReference type="EMBL" id="CP107020">
    <property type="protein sequence ID" value="UYG16059.1"/>
    <property type="molecule type" value="Genomic_DNA"/>
</dbReference>
<reference evidence="1" key="1">
    <citation type="submission" date="2022-10" db="EMBL/GenBank/DDBJ databases">
        <title>Whole-Genome Sequencing of Brachybacterium huguangmaarense BRM-3, Isolated from Betula schmidtii.</title>
        <authorList>
            <person name="Haam D."/>
        </authorList>
    </citation>
    <scope>NUCLEOTIDE SEQUENCE</scope>
    <source>
        <strain evidence="1">BRM-3</strain>
    </source>
</reference>
<proteinExistence type="predicted"/>
<organism evidence="1 2">
    <name type="scientific">Brachybacterium huguangmaarense</name>
    <dbReference type="NCBI Taxonomy" id="1652028"/>
    <lineage>
        <taxon>Bacteria</taxon>
        <taxon>Bacillati</taxon>
        <taxon>Actinomycetota</taxon>
        <taxon>Actinomycetes</taxon>
        <taxon>Micrococcales</taxon>
        <taxon>Dermabacteraceae</taxon>
        <taxon>Brachybacterium</taxon>
    </lineage>
</organism>
<evidence type="ECO:0000313" key="1">
    <source>
        <dbReference type="EMBL" id="UYG16059.1"/>
    </source>
</evidence>
<gene>
    <name evidence="1" type="ORF">BRM3_10495</name>
</gene>
<evidence type="ECO:0000313" key="2">
    <source>
        <dbReference type="Proteomes" id="UP001164305"/>
    </source>
</evidence>
<sequence length="77" mass="8464">MSTTLAQDENPDDDALRRLSTLARTRQEAETAFEREQSALVRRARNAGASWAAVASAIGVSRQAVHRKYGGSRFSRS</sequence>
<protein>
    <submittedName>
        <fullName evidence="1">AsnC family protein</fullName>
    </submittedName>
</protein>
<name>A0ABY6FZB3_9MICO</name>
<keyword evidence="2" id="KW-1185">Reference proteome</keyword>
<accession>A0ABY6FZB3</accession>